<dbReference type="InterPro" id="IPR001261">
    <property type="entry name" value="ArgE/DapE_CS"/>
</dbReference>
<evidence type="ECO:0000256" key="6">
    <source>
        <dbReference type="ARBA" id="ARBA00022801"/>
    </source>
</evidence>
<feature type="binding site" evidence="10">
    <location>
        <position position="178"/>
    </location>
    <ligand>
        <name>Zn(2+)</name>
        <dbReference type="ChEBI" id="CHEBI:29105"/>
        <label>1</label>
    </ligand>
</feature>
<keyword evidence="13" id="KW-1185">Reference proteome</keyword>
<dbReference type="InterPro" id="IPR010159">
    <property type="entry name" value="N-acyl_aa_amidohydrolase"/>
</dbReference>
<dbReference type="GO" id="GO:0046872">
    <property type="term" value="F:metal ion binding"/>
    <property type="evidence" value="ECO:0007669"/>
    <property type="project" value="UniProtKB-KW"/>
</dbReference>
<dbReference type="FunFam" id="3.40.630.10:FF:000019">
    <property type="entry name" value="Aminoacylase 1"/>
    <property type="match status" value="1"/>
</dbReference>
<evidence type="ECO:0000256" key="7">
    <source>
        <dbReference type="ARBA" id="ARBA00022833"/>
    </source>
</evidence>
<name>A0A5N4ARI4_PHOPY</name>
<evidence type="ECO:0000256" key="10">
    <source>
        <dbReference type="PIRSR" id="PIRSR610159-2"/>
    </source>
</evidence>
<protein>
    <recommendedName>
        <fullName evidence="3">N-acyl-aliphatic-L-amino acid amidohydrolase</fullName>
        <ecNumber evidence="3">3.5.1.14</ecNumber>
    </recommendedName>
    <alternativeName>
        <fullName evidence="8">N-acyl-L-amino-acid amidohydrolase</fullName>
    </alternativeName>
</protein>
<dbReference type="Gene3D" id="3.30.70.360">
    <property type="match status" value="2"/>
</dbReference>
<dbReference type="NCBIfam" id="TIGR01880">
    <property type="entry name" value="Ac-peptdase-euk"/>
    <property type="match status" value="2"/>
</dbReference>
<dbReference type="InterPro" id="IPR052083">
    <property type="entry name" value="Aminoacylase-1_M20A"/>
</dbReference>
<comment type="caution">
    <text evidence="12">The sequence shown here is derived from an EMBL/GenBank/DDBJ whole genome shotgun (WGS) entry which is preliminary data.</text>
</comment>
<feature type="active site" evidence="9">
    <location>
        <position position="86"/>
    </location>
</feature>
<feature type="domain" description="Peptidase M20 dimerisation" evidence="11">
    <location>
        <begin position="191"/>
        <end position="302"/>
    </location>
</feature>
<dbReference type="Pfam" id="PF07687">
    <property type="entry name" value="M20_dimer"/>
    <property type="match status" value="1"/>
</dbReference>
<dbReference type="InterPro" id="IPR002933">
    <property type="entry name" value="Peptidase_M20"/>
</dbReference>
<evidence type="ECO:0000256" key="8">
    <source>
        <dbReference type="ARBA" id="ARBA00029656"/>
    </source>
</evidence>
<feature type="binding site" evidence="10">
    <location>
        <position position="84"/>
    </location>
    <ligand>
        <name>Zn(2+)</name>
        <dbReference type="ChEBI" id="CHEBI:29105"/>
        <label>1</label>
    </ligand>
</feature>
<feature type="binding site" evidence="10">
    <location>
        <position position="375"/>
    </location>
    <ligand>
        <name>Zn(2+)</name>
        <dbReference type="ChEBI" id="CHEBI:29105"/>
        <label>2</label>
    </ligand>
</feature>
<feature type="active site" description="Proton acceptor" evidence="9">
    <location>
        <position position="151"/>
    </location>
</feature>
<dbReference type="PROSITE" id="PS00758">
    <property type="entry name" value="ARGE_DAPE_CPG2_1"/>
    <property type="match status" value="2"/>
</dbReference>
<dbReference type="GO" id="GO:0004046">
    <property type="term" value="F:aminoacylase activity"/>
    <property type="evidence" value="ECO:0007669"/>
    <property type="project" value="UniProtKB-EC"/>
</dbReference>
<dbReference type="InterPro" id="IPR011650">
    <property type="entry name" value="Peptidase_M20_dimer"/>
</dbReference>
<evidence type="ECO:0000256" key="1">
    <source>
        <dbReference type="ARBA" id="ARBA00004496"/>
    </source>
</evidence>
<feature type="binding site" evidence="10">
    <location>
        <position position="152"/>
    </location>
    <ligand>
        <name>Zn(2+)</name>
        <dbReference type="ChEBI" id="CHEBI:29105"/>
        <label>2</label>
    </ligand>
</feature>
<dbReference type="EMBL" id="VVIM01000005">
    <property type="protein sequence ID" value="KAB0799919.1"/>
    <property type="molecule type" value="Genomic_DNA"/>
</dbReference>
<keyword evidence="5 10" id="KW-0479">Metal-binding</keyword>
<organism evidence="12 13">
    <name type="scientific">Photinus pyralis</name>
    <name type="common">Common eastern firefly</name>
    <name type="synonym">Lampyris pyralis</name>
    <dbReference type="NCBI Taxonomy" id="7054"/>
    <lineage>
        <taxon>Eukaryota</taxon>
        <taxon>Metazoa</taxon>
        <taxon>Ecdysozoa</taxon>
        <taxon>Arthropoda</taxon>
        <taxon>Hexapoda</taxon>
        <taxon>Insecta</taxon>
        <taxon>Pterygota</taxon>
        <taxon>Neoptera</taxon>
        <taxon>Endopterygota</taxon>
        <taxon>Coleoptera</taxon>
        <taxon>Polyphaga</taxon>
        <taxon>Elateriformia</taxon>
        <taxon>Elateroidea</taxon>
        <taxon>Lampyridae</taxon>
        <taxon>Lampyrinae</taxon>
        <taxon>Photinus</taxon>
    </lineage>
</organism>
<dbReference type="Pfam" id="PF01546">
    <property type="entry name" value="Peptidase_M20"/>
    <property type="match status" value="2"/>
</dbReference>
<dbReference type="InParanoid" id="A0A5N4ARI4"/>
<feature type="binding site" evidence="10">
    <location>
        <position position="117"/>
    </location>
    <ligand>
        <name>Zn(2+)</name>
        <dbReference type="ChEBI" id="CHEBI:29105"/>
        <label>2</label>
    </ligand>
</feature>
<sequence length="734" mass="83047">MSAILQSLGVLDKKAVEKLREYLQIPSVHPNVNYESCIKFLEEYARDLGLTVQVYRNVQVTKPVAIFKWEGKEVGLQSILLNGHMDVVPVYEEKWTRLPFGAEIDDAGNIYGRGAQDMKTVSIMYLEAIRRLKLNGVQPKRTIYVSFVPDEEHGEPGLESFVTTEAFRQMNVGFGLDEGDPSPGDHYVAYYGEKACWQFTIHCPGQTGHASRILKDTAAEKVRLLIDRFSDYRRSEEKKLEDNPKLKHWDVTSVNLTQLGGGVQPNVVPEELTLTYDVRISPNTNVADFEAKINRWCKEAGERVWLEYHSKEPQRSVTRLETCPYWFALKKVANKRNVKLQEEVCVGATDIRFLRGMGIPGVGLSPLRHTKPLAHDHDECINVRQFLEGIQFYYDLFPELAIIVEMLPTLNDSDALAVENFREYLRIPSVHPNINYDKCVSFLERQAKSIGLDFAVHRITPEKPMVILTWPGHEPALPTILLNSHMDVVPVFEDKWTHGPFAAEMDEKGDIYARGAQDTKCGGIQYLEAIRRLKAGGAQPKRTVHVSFAAEEEIGGLQGMKDFVKMDEFRKLNVGFAIDEGIGAVGDTLKVFYGEKKNWKFNVHCTGDTGHGAGLLENTAGEKVQAIVDRFYTFREQQEQIQEKTKAAVTSVNLTVIQGGVQHNVIPSEFVLTFDTRVPFEQSQEFEAKVMRWCKEAGDGVWIEDLIKDQVIPNTVLGDTNAFWTAFKSTLNQL</sequence>
<dbReference type="Proteomes" id="UP000327044">
    <property type="component" value="Unassembled WGS sequence"/>
</dbReference>
<dbReference type="GO" id="GO:0005737">
    <property type="term" value="C:cytoplasm"/>
    <property type="evidence" value="ECO:0007669"/>
    <property type="project" value="UniProtKB-SubCell"/>
</dbReference>
<dbReference type="Gene3D" id="1.10.150.900">
    <property type="match status" value="1"/>
</dbReference>
<dbReference type="GO" id="GO:0006520">
    <property type="term" value="P:amino acid metabolic process"/>
    <property type="evidence" value="ECO:0007669"/>
    <property type="project" value="InterPro"/>
</dbReference>
<evidence type="ECO:0000256" key="5">
    <source>
        <dbReference type="ARBA" id="ARBA00022723"/>
    </source>
</evidence>
<dbReference type="PANTHER" id="PTHR45892:SF1">
    <property type="entry name" value="AMINOACYLASE-1"/>
    <property type="match status" value="1"/>
</dbReference>
<dbReference type="Gene3D" id="3.40.630.10">
    <property type="entry name" value="Zn peptidases"/>
    <property type="match status" value="2"/>
</dbReference>
<dbReference type="InterPro" id="IPR036264">
    <property type="entry name" value="Bact_exopeptidase_dim_dom"/>
</dbReference>
<dbReference type="SUPFAM" id="SSF55031">
    <property type="entry name" value="Bacterial exopeptidase dimerisation domain"/>
    <property type="match status" value="2"/>
</dbReference>
<evidence type="ECO:0000256" key="3">
    <source>
        <dbReference type="ARBA" id="ARBA00011913"/>
    </source>
</evidence>
<evidence type="ECO:0000256" key="4">
    <source>
        <dbReference type="ARBA" id="ARBA00022490"/>
    </source>
</evidence>
<dbReference type="PANTHER" id="PTHR45892">
    <property type="entry name" value="AMINOACYLASE-1"/>
    <property type="match status" value="1"/>
</dbReference>
<reference evidence="12 13" key="1">
    <citation type="journal article" date="2018" name="Elife">
        <title>Firefly genomes illuminate parallel origins of bioluminescence in beetles.</title>
        <authorList>
            <person name="Fallon T.R."/>
            <person name="Lower S.E."/>
            <person name="Chang C.H."/>
            <person name="Bessho-Uehara M."/>
            <person name="Martin G.J."/>
            <person name="Bewick A.J."/>
            <person name="Behringer M."/>
            <person name="Debat H.J."/>
            <person name="Wong I."/>
            <person name="Day J.C."/>
            <person name="Suvorov A."/>
            <person name="Silva C.J."/>
            <person name="Stanger-Hall K.F."/>
            <person name="Hall D.W."/>
            <person name="Schmitz R.J."/>
            <person name="Nelson D.R."/>
            <person name="Lewis S.M."/>
            <person name="Shigenobu S."/>
            <person name="Bybee S.M."/>
            <person name="Larracuente A.M."/>
            <person name="Oba Y."/>
            <person name="Weng J.K."/>
        </authorList>
    </citation>
    <scope>NUCLEOTIDE SEQUENCE [LARGE SCALE GENOMIC DNA]</scope>
    <source>
        <strain evidence="12">1611_PpyrPB1</strain>
        <tissue evidence="12">Whole body</tissue>
    </source>
</reference>
<comment type="subcellular location">
    <subcellularLocation>
        <location evidence="1">Cytoplasm</location>
    </subcellularLocation>
</comment>
<feature type="binding site" evidence="10">
    <location>
        <position position="117"/>
    </location>
    <ligand>
        <name>Zn(2+)</name>
        <dbReference type="ChEBI" id="CHEBI:29105"/>
        <label>1</label>
    </ligand>
</feature>
<evidence type="ECO:0000256" key="2">
    <source>
        <dbReference type="ARBA" id="ARBA00006247"/>
    </source>
</evidence>
<dbReference type="SUPFAM" id="SSF53187">
    <property type="entry name" value="Zn-dependent exopeptidases"/>
    <property type="match status" value="2"/>
</dbReference>
<evidence type="ECO:0000313" key="13">
    <source>
        <dbReference type="Proteomes" id="UP000327044"/>
    </source>
</evidence>
<dbReference type="FunFam" id="3.30.70.360:FF:000005">
    <property type="entry name" value="Putative Aminoacylase-1"/>
    <property type="match status" value="1"/>
</dbReference>
<evidence type="ECO:0000259" key="11">
    <source>
        <dbReference type="Pfam" id="PF07687"/>
    </source>
</evidence>
<keyword evidence="6" id="KW-0378">Hydrolase</keyword>
<comment type="cofactor">
    <cofactor evidence="10">
        <name>Zn(2+)</name>
        <dbReference type="ChEBI" id="CHEBI:29105"/>
    </cofactor>
    <text evidence="10">Binds 2 Zn(2+) ions per subunit.</text>
</comment>
<evidence type="ECO:0000313" key="12">
    <source>
        <dbReference type="EMBL" id="KAB0799919.1"/>
    </source>
</evidence>
<comment type="similarity">
    <text evidence="2">Belongs to the peptidase M20A family.</text>
</comment>
<dbReference type="EC" id="3.5.1.14" evidence="3"/>
<proteinExistence type="inferred from homology"/>
<evidence type="ECO:0000256" key="9">
    <source>
        <dbReference type="PIRSR" id="PIRSR610159-1"/>
    </source>
</evidence>
<dbReference type="AlphaFoldDB" id="A0A5N4ARI4"/>
<accession>A0A5N4ARI4</accession>
<keyword evidence="4" id="KW-0963">Cytoplasm</keyword>
<gene>
    <name evidence="12" type="ORF">PPYR_07799</name>
</gene>
<keyword evidence="7 10" id="KW-0862">Zinc</keyword>